<feature type="domain" description="CCHC-type" evidence="2">
    <location>
        <begin position="40"/>
        <end position="56"/>
    </location>
</feature>
<feature type="region of interest" description="Disordered" evidence="1">
    <location>
        <begin position="148"/>
        <end position="278"/>
    </location>
</feature>
<dbReference type="InterPro" id="IPR036875">
    <property type="entry name" value="Znf_CCHC_sf"/>
</dbReference>
<feature type="compositionally biased region" description="Acidic residues" evidence="1">
    <location>
        <begin position="269"/>
        <end position="278"/>
    </location>
</feature>
<dbReference type="AlphaFoldDB" id="A0A6J8EUQ3"/>
<accession>A0A6J8EUQ3</accession>
<dbReference type="OrthoDB" id="10457296at2759"/>
<dbReference type="GO" id="GO:0008270">
    <property type="term" value="F:zinc ion binding"/>
    <property type="evidence" value="ECO:0007669"/>
    <property type="project" value="InterPro"/>
</dbReference>
<evidence type="ECO:0000313" key="3">
    <source>
        <dbReference type="EMBL" id="CAC5423432.1"/>
    </source>
</evidence>
<dbReference type="EMBL" id="CACVKT020009786">
    <property type="protein sequence ID" value="CAC5423432.1"/>
    <property type="molecule type" value="Genomic_DNA"/>
</dbReference>
<feature type="compositionally biased region" description="Basic and acidic residues" evidence="1">
    <location>
        <begin position="245"/>
        <end position="257"/>
    </location>
</feature>
<dbReference type="SMART" id="SM00343">
    <property type="entry name" value="ZnF_C2HC"/>
    <property type="match status" value="2"/>
</dbReference>
<dbReference type="Proteomes" id="UP000507470">
    <property type="component" value="Unassembled WGS sequence"/>
</dbReference>
<reference evidence="3 4" key="1">
    <citation type="submission" date="2020-06" db="EMBL/GenBank/DDBJ databases">
        <authorList>
            <person name="Li R."/>
            <person name="Bekaert M."/>
        </authorList>
    </citation>
    <scope>NUCLEOTIDE SEQUENCE [LARGE SCALE GENOMIC DNA]</scope>
    <source>
        <strain evidence="4">wild</strain>
    </source>
</reference>
<protein>
    <recommendedName>
        <fullName evidence="2">CCHC-type domain-containing protein</fullName>
    </recommendedName>
</protein>
<feature type="compositionally biased region" description="Basic and acidic residues" evidence="1">
    <location>
        <begin position="186"/>
        <end position="237"/>
    </location>
</feature>
<dbReference type="InterPro" id="IPR001878">
    <property type="entry name" value="Znf_CCHC"/>
</dbReference>
<keyword evidence="4" id="KW-1185">Reference proteome</keyword>
<feature type="domain" description="CCHC-type" evidence="2">
    <location>
        <begin position="22"/>
        <end position="38"/>
    </location>
</feature>
<name>A0A6J8EUQ3_MYTCO</name>
<dbReference type="GO" id="GO:0003676">
    <property type="term" value="F:nucleic acid binding"/>
    <property type="evidence" value="ECO:0007669"/>
    <property type="project" value="InterPro"/>
</dbReference>
<gene>
    <name evidence="3" type="ORF">MCOR_55437</name>
</gene>
<evidence type="ECO:0000256" key="1">
    <source>
        <dbReference type="SAM" id="MobiDB-lite"/>
    </source>
</evidence>
<feature type="compositionally biased region" description="Acidic residues" evidence="1">
    <location>
        <begin position="173"/>
        <end position="184"/>
    </location>
</feature>
<sequence length="278" mass="31532">MKFDTGYGEKYFRVVHDHQKQICNMCGSPSHKYRQCPNLICPGCDEQGHKMKECKAKKCDKCDSLRNHCFCPNDDDGTCPYCGYKPCECVCEICHEKYDDCKYYCAGCGKLKEECECPNEKEQDDDCADGHDVENYSKMEVQVEVHTISKEMGDVDEGNTSTKGDDRNGGSDVDGDSSTEDTTEEIITKNEDRADDRNHISVKNEERDDVKDYSGAKNKDRADDKDRSGIKKQERAGGKYRSGAKNKERVDEKDRIGAKNKGQKRQIDDDSETETVQI</sequence>
<dbReference type="SUPFAM" id="SSF57756">
    <property type="entry name" value="Retrovirus zinc finger-like domains"/>
    <property type="match status" value="1"/>
</dbReference>
<proteinExistence type="predicted"/>
<evidence type="ECO:0000313" key="4">
    <source>
        <dbReference type="Proteomes" id="UP000507470"/>
    </source>
</evidence>
<organism evidence="3 4">
    <name type="scientific">Mytilus coruscus</name>
    <name type="common">Sea mussel</name>
    <dbReference type="NCBI Taxonomy" id="42192"/>
    <lineage>
        <taxon>Eukaryota</taxon>
        <taxon>Metazoa</taxon>
        <taxon>Spiralia</taxon>
        <taxon>Lophotrochozoa</taxon>
        <taxon>Mollusca</taxon>
        <taxon>Bivalvia</taxon>
        <taxon>Autobranchia</taxon>
        <taxon>Pteriomorphia</taxon>
        <taxon>Mytilida</taxon>
        <taxon>Mytiloidea</taxon>
        <taxon>Mytilidae</taxon>
        <taxon>Mytilinae</taxon>
        <taxon>Mytilus</taxon>
    </lineage>
</organism>
<evidence type="ECO:0000259" key="2">
    <source>
        <dbReference type="SMART" id="SM00343"/>
    </source>
</evidence>